<dbReference type="KEGG" id="woc:BA177_03145"/>
<feature type="domain" description="OmpA-like" evidence="3">
    <location>
        <begin position="158"/>
        <end position="275"/>
    </location>
</feature>
<organism evidence="4 5">
    <name type="scientific">Woeseia oceani</name>
    <dbReference type="NCBI Taxonomy" id="1548547"/>
    <lineage>
        <taxon>Bacteria</taxon>
        <taxon>Pseudomonadati</taxon>
        <taxon>Pseudomonadota</taxon>
        <taxon>Gammaproteobacteria</taxon>
        <taxon>Woeseiales</taxon>
        <taxon>Woeseiaceae</taxon>
        <taxon>Woeseia</taxon>
    </lineage>
</organism>
<dbReference type="InterPro" id="IPR036737">
    <property type="entry name" value="OmpA-like_sf"/>
</dbReference>
<dbReference type="OrthoDB" id="5741786at2"/>
<accession>A0A193LCV8</accession>
<dbReference type="EMBL" id="CP016268">
    <property type="protein sequence ID" value="ANO50342.1"/>
    <property type="molecule type" value="Genomic_DNA"/>
</dbReference>
<dbReference type="PANTHER" id="PTHR30329:SF21">
    <property type="entry name" value="LIPOPROTEIN YIAD-RELATED"/>
    <property type="match status" value="1"/>
</dbReference>
<dbReference type="AlphaFoldDB" id="A0A193LCV8"/>
<dbReference type="STRING" id="1548547.BA177_03145"/>
<feature type="chain" id="PRO_5008260057" description="OmpA-like domain-containing protein" evidence="2">
    <location>
        <begin position="31"/>
        <end position="275"/>
    </location>
</feature>
<dbReference type="SUPFAM" id="SSF103088">
    <property type="entry name" value="OmpA-like"/>
    <property type="match status" value="1"/>
</dbReference>
<dbReference type="Proteomes" id="UP000092695">
    <property type="component" value="Chromosome"/>
</dbReference>
<gene>
    <name evidence="4" type="ORF">BA177_03145</name>
</gene>
<evidence type="ECO:0000313" key="4">
    <source>
        <dbReference type="EMBL" id="ANO50342.1"/>
    </source>
</evidence>
<dbReference type="Gene3D" id="3.30.1330.60">
    <property type="entry name" value="OmpA-like domain"/>
    <property type="match status" value="1"/>
</dbReference>
<dbReference type="RefSeq" id="WP_068612727.1">
    <property type="nucleotide sequence ID" value="NZ_CP016268.1"/>
</dbReference>
<dbReference type="PROSITE" id="PS51123">
    <property type="entry name" value="OMPA_2"/>
    <property type="match status" value="1"/>
</dbReference>
<dbReference type="PANTHER" id="PTHR30329">
    <property type="entry name" value="STATOR ELEMENT OF FLAGELLAR MOTOR COMPLEX"/>
    <property type="match status" value="1"/>
</dbReference>
<evidence type="ECO:0000259" key="3">
    <source>
        <dbReference type="PROSITE" id="PS51123"/>
    </source>
</evidence>
<dbReference type="Pfam" id="PF00691">
    <property type="entry name" value="OmpA"/>
    <property type="match status" value="1"/>
</dbReference>
<proteinExistence type="predicted"/>
<keyword evidence="2" id="KW-0732">Signal</keyword>
<evidence type="ECO:0000256" key="2">
    <source>
        <dbReference type="SAM" id="SignalP"/>
    </source>
</evidence>
<dbReference type="InterPro" id="IPR006665">
    <property type="entry name" value="OmpA-like"/>
</dbReference>
<keyword evidence="1" id="KW-0472">Membrane</keyword>
<dbReference type="GO" id="GO:0016020">
    <property type="term" value="C:membrane"/>
    <property type="evidence" value="ECO:0007669"/>
    <property type="project" value="UniProtKB-UniRule"/>
</dbReference>
<reference evidence="4 5" key="1">
    <citation type="submission" date="2016-06" db="EMBL/GenBank/DDBJ databases">
        <title>Complete genome sequence of a deep-branching marine Gamma Proteobacterium Woeseia oceani type strain XK5.</title>
        <authorList>
            <person name="Mu D."/>
            <person name="Du Z."/>
        </authorList>
    </citation>
    <scope>NUCLEOTIDE SEQUENCE [LARGE SCALE GENOMIC DNA]</scope>
    <source>
        <strain evidence="4 5">XK5</strain>
    </source>
</reference>
<protein>
    <recommendedName>
        <fullName evidence="3">OmpA-like domain-containing protein</fullName>
    </recommendedName>
</protein>
<name>A0A193LCV8_9GAMM</name>
<dbReference type="CDD" id="cd07185">
    <property type="entry name" value="OmpA_C-like"/>
    <property type="match status" value="1"/>
</dbReference>
<keyword evidence="5" id="KW-1185">Reference proteome</keyword>
<dbReference type="Gene3D" id="3.40.1520.20">
    <property type="match status" value="1"/>
</dbReference>
<sequence>MSDAVTLARIRAAIAIALMLLSVAAQPAMSAEFSVDWQAGKLTIGGETSSAGHTGILNEVVSELFPDADVEWQLSSGQTTPPGWSLVSEQTLRTLALTRSGEARLSDGELHLRGVHDNPAGWQNALGALERTLLPGMRLRNEVVVFDDSLSFNELCQQQFQAAVRDRTVEFAQAQSEFSPAAQPLLDALIEIVADCPASRLIVTGHTDASATEAALGELSLQRAQAVSNYMQLRGIPGSRLSAAGAGSTLLLDTENTRAAGARNRRVEFRLLLPE</sequence>
<evidence type="ECO:0000313" key="5">
    <source>
        <dbReference type="Proteomes" id="UP000092695"/>
    </source>
</evidence>
<dbReference type="InterPro" id="IPR050330">
    <property type="entry name" value="Bact_OuterMem_StrucFunc"/>
</dbReference>
<evidence type="ECO:0000256" key="1">
    <source>
        <dbReference type="PROSITE-ProRule" id="PRU00473"/>
    </source>
</evidence>
<feature type="signal peptide" evidence="2">
    <location>
        <begin position="1"/>
        <end position="30"/>
    </location>
</feature>